<feature type="non-terminal residue" evidence="3">
    <location>
        <position position="1"/>
    </location>
</feature>
<geneLocation type="chloroplast" evidence="3"/>
<gene>
    <name evidence="1" type="primary">TIC214</name>
</gene>
<dbReference type="AlphaFoldDB" id="Q9BAF3"/>
<reference evidence="3" key="1">
    <citation type="journal article" date="2001" name="Ann. Mo. Bot. Gard.">
        <title>Phylogeny, radiation, and transoceanic dispersal of New Zealand alpine buttercups: molecular evidence under split decomposition.</title>
        <authorList>
            <person name="Lockhart P.J."/>
            <person name="McLenachan P.A."/>
            <person name="Havell D."/>
            <person name="Glenny D."/>
            <person name="Huson D."/>
            <person name="Jensen U."/>
        </authorList>
    </citation>
    <scope>NUCLEOTIDE SEQUENCE</scope>
</reference>
<dbReference type="GO" id="GO:0015031">
    <property type="term" value="P:protein transport"/>
    <property type="evidence" value="ECO:0007669"/>
    <property type="project" value="UniProtKB-KW"/>
</dbReference>
<feature type="region of interest" description="Disordered" evidence="2">
    <location>
        <begin position="1"/>
        <end position="32"/>
    </location>
</feature>
<dbReference type="InterPro" id="IPR008896">
    <property type="entry name" value="TIC214"/>
</dbReference>
<evidence type="ECO:0000256" key="1">
    <source>
        <dbReference type="RuleBase" id="RU364085"/>
    </source>
</evidence>
<dbReference type="EMBL" id="AF323354">
    <property type="protein sequence ID" value="AAK16135.1"/>
    <property type="molecule type" value="Genomic_DNA"/>
</dbReference>
<keyword evidence="1" id="KW-1001">Plastid inner membrane</keyword>
<keyword evidence="1 3" id="KW-0150">Chloroplast</keyword>
<accession>Q9BAF3</accession>
<keyword evidence="1" id="KW-0472">Membrane</keyword>
<feature type="non-terminal residue" evidence="3">
    <location>
        <position position="173"/>
    </location>
</feature>
<comment type="similarity">
    <text evidence="1">Belongs to the TIC214 family.</text>
</comment>
<keyword evidence="1" id="KW-0813">Transport</keyword>
<organism evidence="3">
    <name type="scientific">Ranunculus verticillatus</name>
    <dbReference type="NCBI Taxonomy" id="147638"/>
    <lineage>
        <taxon>Eukaryota</taxon>
        <taxon>Viridiplantae</taxon>
        <taxon>Streptophyta</taxon>
        <taxon>Embryophyta</taxon>
        <taxon>Tracheophyta</taxon>
        <taxon>Spermatophyta</taxon>
        <taxon>Magnoliopsida</taxon>
        <taxon>Ranunculales</taxon>
        <taxon>Ranunculaceae</taxon>
        <taxon>Ranunculoideae</taxon>
        <taxon>Ranunculeae</taxon>
        <taxon>Ranunculus</taxon>
    </lineage>
</organism>
<comment type="function">
    <text evidence="1">Involved in protein precursor import into chloroplasts. May be part of an intermediate translocation complex acting as a protein-conducting channel at the inner envelope.</text>
</comment>
<name>Q9BAF3_9MAGN</name>
<evidence type="ECO:0000313" key="3">
    <source>
        <dbReference type="EMBL" id="AAK16135.1"/>
    </source>
</evidence>
<comment type="subcellular location">
    <subcellularLocation>
        <location evidence="1">Plastid</location>
        <location evidence="1">Chloroplast inner membrane</location>
    </subcellularLocation>
</comment>
<proteinExistence type="inferred from homology"/>
<comment type="subunit">
    <text evidence="1">Part of the Tic complex.</text>
</comment>
<dbReference type="Pfam" id="PF05758">
    <property type="entry name" value="Ycf1"/>
    <property type="match status" value="1"/>
</dbReference>
<feature type="compositionally biased region" description="Acidic residues" evidence="2">
    <location>
        <begin position="10"/>
        <end position="27"/>
    </location>
</feature>
<protein>
    <recommendedName>
        <fullName evidence="1">Protein TIC 214</fullName>
    </recommendedName>
    <alternativeName>
        <fullName evidence="1">Translocon at the inner envelope membrane of chloroplasts 214</fullName>
    </alternativeName>
</protein>
<keyword evidence="1 3" id="KW-0934">Plastid</keyword>
<keyword evidence="1" id="KW-0653">Protein transport</keyword>
<evidence type="ECO:0000256" key="2">
    <source>
        <dbReference type="SAM" id="MobiDB-lite"/>
    </source>
</evidence>
<sequence>LRWSYKLIDDLEEQEEQEEQEEEEEATEDRGIRSRKAKRVVIFTDNETNKKNTSNRDQVDEVALIRYSQQSDFRRDIIKGSMRAQRRKTVTWKLFQTTVHSPLFLDRIDKIFFLSFDIDRMLNFIFRNWIVEGTEFRIPDSEEKEAKDKKKKENERITIAETWDTILFAQAIR</sequence>
<dbReference type="GO" id="GO:0009706">
    <property type="term" value="C:chloroplast inner membrane"/>
    <property type="evidence" value="ECO:0007669"/>
    <property type="project" value="UniProtKB-SubCell"/>
</dbReference>